<feature type="transmembrane region" description="Helical" evidence="1">
    <location>
        <begin position="78"/>
        <end position="100"/>
    </location>
</feature>
<dbReference type="EMBL" id="SLVV01000009">
    <property type="protein sequence ID" value="TCN23012.1"/>
    <property type="molecule type" value="Genomic_DNA"/>
</dbReference>
<keyword evidence="1" id="KW-1133">Transmembrane helix</keyword>
<dbReference type="AlphaFoldDB" id="A0A4R2BAH7"/>
<keyword evidence="1" id="KW-0472">Membrane</keyword>
<accession>A0A4R2BAH7</accession>
<keyword evidence="1" id="KW-0812">Transmembrane</keyword>
<feature type="transmembrane region" description="Helical" evidence="1">
    <location>
        <begin position="106"/>
        <end position="126"/>
    </location>
</feature>
<dbReference type="RefSeq" id="WP_132008871.1">
    <property type="nucleotide sequence ID" value="NZ_JABUHM010000008.1"/>
</dbReference>
<evidence type="ECO:0000313" key="3">
    <source>
        <dbReference type="Proteomes" id="UP000295689"/>
    </source>
</evidence>
<reference evidence="2 3" key="1">
    <citation type="journal article" date="2015" name="Stand. Genomic Sci.">
        <title>Genomic Encyclopedia of Bacterial and Archaeal Type Strains, Phase III: the genomes of soil and plant-associated and newly described type strains.</title>
        <authorList>
            <person name="Whitman W.B."/>
            <person name="Woyke T."/>
            <person name="Klenk H.P."/>
            <person name="Zhou Y."/>
            <person name="Lilburn T.G."/>
            <person name="Beck B.J."/>
            <person name="De Vos P."/>
            <person name="Vandamme P."/>
            <person name="Eisen J.A."/>
            <person name="Garrity G."/>
            <person name="Hugenholtz P."/>
            <person name="Kyrpides N.C."/>
        </authorList>
    </citation>
    <scope>NUCLEOTIDE SEQUENCE [LARGE SCALE GENOMIC DNA]</scope>
    <source>
        <strain evidence="2 3">CV53</strain>
    </source>
</reference>
<organism evidence="2 3">
    <name type="scientific">Mesobacillus foraminis</name>
    <dbReference type="NCBI Taxonomy" id="279826"/>
    <lineage>
        <taxon>Bacteria</taxon>
        <taxon>Bacillati</taxon>
        <taxon>Bacillota</taxon>
        <taxon>Bacilli</taxon>
        <taxon>Bacillales</taxon>
        <taxon>Bacillaceae</taxon>
        <taxon>Mesobacillus</taxon>
    </lineage>
</organism>
<name>A0A4R2BAH7_9BACI</name>
<feature type="transmembrane region" description="Helical" evidence="1">
    <location>
        <begin position="5"/>
        <end position="24"/>
    </location>
</feature>
<feature type="transmembrane region" description="Helical" evidence="1">
    <location>
        <begin position="44"/>
        <end position="66"/>
    </location>
</feature>
<dbReference type="Proteomes" id="UP000295689">
    <property type="component" value="Unassembled WGS sequence"/>
</dbReference>
<proteinExistence type="predicted"/>
<evidence type="ECO:0000256" key="1">
    <source>
        <dbReference type="SAM" id="Phobius"/>
    </source>
</evidence>
<gene>
    <name evidence="2" type="ORF">EV146_109170</name>
</gene>
<sequence>MLAKLLKLPLGFICGYLIIVWIPVETPFHPAEFFAELLFHPIEFLAAANALIIGFMAYGSFFRTLISGFISILKREAFINASDLLFYSIFLAAFFILFRMSFWHTAVLFCFSFVYGMISNSFTYGAEKKRMKA</sequence>
<protein>
    <submittedName>
        <fullName evidence="2">Uncharacterized protein</fullName>
    </submittedName>
</protein>
<keyword evidence="3" id="KW-1185">Reference proteome</keyword>
<evidence type="ECO:0000313" key="2">
    <source>
        <dbReference type="EMBL" id="TCN23012.1"/>
    </source>
</evidence>
<comment type="caution">
    <text evidence="2">The sequence shown here is derived from an EMBL/GenBank/DDBJ whole genome shotgun (WGS) entry which is preliminary data.</text>
</comment>